<dbReference type="GeneID" id="28825959"/>
<dbReference type="InParanoid" id="A0A132B962"/>
<gene>
    <name evidence="3" type="ORF">LY89DRAFT_691105</name>
</gene>
<keyword evidence="4" id="KW-1185">Reference proteome</keyword>
<dbReference type="InterPro" id="IPR036236">
    <property type="entry name" value="Znf_C2H2_sf"/>
</dbReference>
<name>A0A132B962_MOLSC</name>
<dbReference type="SMART" id="SM00355">
    <property type="entry name" value="ZnF_C2H2"/>
    <property type="match status" value="2"/>
</dbReference>
<dbReference type="EMBL" id="KQ947436">
    <property type="protein sequence ID" value="KUJ08207.1"/>
    <property type="molecule type" value="Genomic_DNA"/>
</dbReference>
<keyword evidence="1" id="KW-0479">Metal-binding</keyword>
<proteinExistence type="predicted"/>
<evidence type="ECO:0000256" key="1">
    <source>
        <dbReference type="PROSITE-ProRule" id="PRU00042"/>
    </source>
</evidence>
<keyword evidence="1" id="KW-0863">Zinc-finger</keyword>
<reference evidence="3 4" key="1">
    <citation type="submission" date="2015-10" db="EMBL/GenBank/DDBJ databases">
        <title>Full genome of DAOMC 229536 Phialocephala scopiformis, a fungal endophyte of spruce producing the potent anti-insectan compound rugulosin.</title>
        <authorList>
            <consortium name="DOE Joint Genome Institute"/>
            <person name="Walker A.K."/>
            <person name="Frasz S.L."/>
            <person name="Seifert K.A."/>
            <person name="Miller J.D."/>
            <person name="Mondo S.J."/>
            <person name="Labutti K."/>
            <person name="Lipzen A."/>
            <person name="Dockter R."/>
            <person name="Kennedy M."/>
            <person name="Grigoriev I.V."/>
            <person name="Spatafora J.W."/>
        </authorList>
    </citation>
    <scope>NUCLEOTIDE SEQUENCE [LARGE SCALE GENOMIC DNA]</scope>
    <source>
        <strain evidence="3 4">CBS 120377</strain>
    </source>
</reference>
<dbReference type="Pfam" id="PF00096">
    <property type="entry name" value="zf-C2H2"/>
    <property type="match status" value="1"/>
</dbReference>
<protein>
    <recommendedName>
        <fullName evidence="2">C2H2-type domain-containing protein</fullName>
    </recommendedName>
</protein>
<dbReference type="InterPro" id="IPR013087">
    <property type="entry name" value="Znf_C2H2_type"/>
</dbReference>
<evidence type="ECO:0000259" key="2">
    <source>
        <dbReference type="PROSITE" id="PS50157"/>
    </source>
</evidence>
<dbReference type="AlphaFoldDB" id="A0A132B962"/>
<feature type="domain" description="C2H2-type" evidence="2">
    <location>
        <begin position="4"/>
        <end position="29"/>
    </location>
</feature>
<evidence type="ECO:0000313" key="4">
    <source>
        <dbReference type="Proteomes" id="UP000070700"/>
    </source>
</evidence>
<sequence>MSPILCSWEKCGKTFFTNSDLNHHLKSHTKPFHCPQCPPQQATKRLLHRHINGRHFNTEKYY</sequence>
<keyword evidence="1" id="KW-0862">Zinc</keyword>
<dbReference type="Proteomes" id="UP000070700">
    <property type="component" value="Unassembled WGS sequence"/>
</dbReference>
<dbReference type="RefSeq" id="XP_018062562.1">
    <property type="nucleotide sequence ID" value="XM_018216233.1"/>
</dbReference>
<evidence type="ECO:0000313" key="3">
    <source>
        <dbReference type="EMBL" id="KUJ08207.1"/>
    </source>
</evidence>
<dbReference type="SUPFAM" id="SSF57667">
    <property type="entry name" value="beta-beta-alpha zinc fingers"/>
    <property type="match status" value="1"/>
</dbReference>
<organism evidence="3 4">
    <name type="scientific">Mollisia scopiformis</name>
    <name type="common">Conifer needle endophyte fungus</name>
    <name type="synonym">Phialocephala scopiformis</name>
    <dbReference type="NCBI Taxonomy" id="149040"/>
    <lineage>
        <taxon>Eukaryota</taxon>
        <taxon>Fungi</taxon>
        <taxon>Dikarya</taxon>
        <taxon>Ascomycota</taxon>
        <taxon>Pezizomycotina</taxon>
        <taxon>Leotiomycetes</taxon>
        <taxon>Helotiales</taxon>
        <taxon>Mollisiaceae</taxon>
        <taxon>Mollisia</taxon>
    </lineage>
</organism>
<dbReference type="GO" id="GO:0008270">
    <property type="term" value="F:zinc ion binding"/>
    <property type="evidence" value="ECO:0007669"/>
    <property type="project" value="UniProtKB-KW"/>
</dbReference>
<dbReference type="PROSITE" id="PS50157">
    <property type="entry name" value="ZINC_FINGER_C2H2_2"/>
    <property type="match status" value="1"/>
</dbReference>
<dbReference type="Gene3D" id="3.30.160.60">
    <property type="entry name" value="Classic Zinc Finger"/>
    <property type="match status" value="1"/>
</dbReference>
<dbReference type="PROSITE" id="PS00028">
    <property type="entry name" value="ZINC_FINGER_C2H2_1"/>
    <property type="match status" value="1"/>
</dbReference>
<dbReference type="OrthoDB" id="3563638at2759"/>
<dbReference type="KEGG" id="psco:LY89DRAFT_691105"/>
<accession>A0A132B962</accession>